<proteinExistence type="predicted"/>
<dbReference type="InterPro" id="IPR013099">
    <property type="entry name" value="K_chnl_dom"/>
</dbReference>
<dbReference type="SUPFAM" id="SSF81324">
    <property type="entry name" value="Voltage-gated potassium channels"/>
    <property type="match status" value="1"/>
</dbReference>
<evidence type="ECO:0000256" key="1">
    <source>
        <dbReference type="ARBA" id="ARBA00004651"/>
    </source>
</evidence>
<accession>A0ABY3VU07</accession>
<evidence type="ECO:0000313" key="6">
    <source>
        <dbReference type="EMBL" id="UMB70989.1"/>
    </source>
</evidence>
<dbReference type="InterPro" id="IPR003148">
    <property type="entry name" value="RCK_N"/>
</dbReference>
<evidence type="ECO:0000259" key="5">
    <source>
        <dbReference type="PROSITE" id="PS51202"/>
    </source>
</evidence>
<organism evidence="6 7">
    <name type="scientific">Mycobacterium paraterrae</name>
    <dbReference type="NCBI Taxonomy" id="577492"/>
    <lineage>
        <taxon>Bacteria</taxon>
        <taxon>Bacillati</taxon>
        <taxon>Actinomycetota</taxon>
        <taxon>Actinomycetes</taxon>
        <taxon>Mycobacteriales</taxon>
        <taxon>Mycobacteriaceae</taxon>
        <taxon>Mycobacterium</taxon>
    </lineage>
</organism>
<dbReference type="Pfam" id="PF07885">
    <property type="entry name" value="Ion_trans_2"/>
    <property type="match status" value="1"/>
</dbReference>
<dbReference type="EMBL" id="CP092488">
    <property type="protein sequence ID" value="UMB70989.1"/>
    <property type="molecule type" value="Genomic_DNA"/>
</dbReference>
<comment type="subcellular location">
    <subcellularLocation>
        <location evidence="1">Cell membrane</location>
        <topology evidence="1">Multi-pass membrane protein</topology>
    </subcellularLocation>
</comment>
<dbReference type="PANTHER" id="PTHR43833">
    <property type="entry name" value="POTASSIUM CHANNEL PROTEIN 2-RELATED-RELATED"/>
    <property type="match status" value="1"/>
</dbReference>
<evidence type="ECO:0000256" key="3">
    <source>
        <dbReference type="SAM" id="Phobius"/>
    </source>
</evidence>
<feature type="region of interest" description="Disordered" evidence="2">
    <location>
        <begin position="562"/>
        <end position="586"/>
    </location>
</feature>
<dbReference type="PANTHER" id="PTHR43833:SF11">
    <property type="entry name" value="VOLTAGE-GATED POTASSIUM CHANNEL KCH"/>
    <property type="match status" value="1"/>
</dbReference>
<protein>
    <submittedName>
        <fullName evidence="6">NAD-binding protein</fullName>
    </submittedName>
</protein>
<feature type="domain" description="RCK C-terminal" evidence="5">
    <location>
        <begin position="482"/>
        <end position="564"/>
    </location>
</feature>
<dbReference type="Gene3D" id="1.10.287.70">
    <property type="match status" value="1"/>
</dbReference>
<dbReference type="InterPro" id="IPR036291">
    <property type="entry name" value="NAD(P)-bd_dom_sf"/>
</dbReference>
<evidence type="ECO:0000313" key="7">
    <source>
        <dbReference type="Proteomes" id="UP001055336"/>
    </source>
</evidence>
<dbReference type="PROSITE" id="PS51202">
    <property type="entry name" value="RCK_C"/>
    <property type="match status" value="1"/>
</dbReference>
<feature type="transmembrane region" description="Helical" evidence="3">
    <location>
        <begin position="289"/>
        <end position="316"/>
    </location>
</feature>
<dbReference type="Pfam" id="PF02254">
    <property type="entry name" value="TrkA_N"/>
    <property type="match status" value="2"/>
</dbReference>
<reference evidence="6" key="1">
    <citation type="submission" date="2022-08" db="EMBL/GenBank/DDBJ databases">
        <title>Whole genome sequencing of non-tuberculosis mycobacteria type-strains.</title>
        <authorList>
            <person name="Igarashi Y."/>
            <person name="Osugi A."/>
            <person name="Mitarai S."/>
        </authorList>
    </citation>
    <scope>NUCLEOTIDE SEQUENCE</scope>
    <source>
        <strain evidence="6">DSM 45127</strain>
    </source>
</reference>
<dbReference type="RefSeq" id="WP_240262743.1">
    <property type="nucleotide sequence ID" value="NZ_CP092488.2"/>
</dbReference>
<feature type="compositionally biased region" description="Polar residues" evidence="2">
    <location>
        <begin position="577"/>
        <end position="586"/>
    </location>
</feature>
<keyword evidence="3" id="KW-0472">Membrane</keyword>
<keyword evidence="3" id="KW-0812">Transmembrane</keyword>
<name>A0ABY3VU07_9MYCO</name>
<dbReference type="InterPro" id="IPR006037">
    <property type="entry name" value="RCK_C"/>
</dbReference>
<dbReference type="SUPFAM" id="SSF116726">
    <property type="entry name" value="TrkA C-terminal domain-like"/>
    <property type="match status" value="1"/>
</dbReference>
<dbReference type="SUPFAM" id="SSF51735">
    <property type="entry name" value="NAD(P)-binding Rossmann-fold domains"/>
    <property type="match status" value="2"/>
</dbReference>
<dbReference type="Gene3D" id="3.40.50.720">
    <property type="entry name" value="NAD(P)-binding Rossmann-like Domain"/>
    <property type="match status" value="2"/>
</dbReference>
<dbReference type="Gene3D" id="3.30.70.1450">
    <property type="entry name" value="Regulator of K+ conductance, C-terminal domain"/>
    <property type="match status" value="1"/>
</dbReference>
<feature type="domain" description="RCK N-terminal" evidence="4">
    <location>
        <begin position="333"/>
        <end position="464"/>
    </location>
</feature>
<dbReference type="PROSITE" id="PS51201">
    <property type="entry name" value="RCK_N"/>
    <property type="match status" value="1"/>
</dbReference>
<keyword evidence="7" id="KW-1185">Reference proteome</keyword>
<evidence type="ECO:0000256" key="2">
    <source>
        <dbReference type="SAM" id="MobiDB-lite"/>
    </source>
</evidence>
<dbReference type="Proteomes" id="UP001055336">
    <property type="component" value="Chromosome"/>
</dbReference>
<sequence length="586" mass="62322">MNEIIVVGSDALATTIIAELKGAGAPVIEFDDGRHGGQIEVRLEEAGIAHALAVVCAGDNDAVNLEIALLARKANPNVRVVARLSNDVLSEAIAGDNGPGAILNVAELAAPSIVKACLAEATYPIVTGGMQFVVTSSEATRNSTLRELCGDLAPVALIHGEKSPTPGVLETCPRRDRQLRAGDWMTVIGTADQVAARGIKISPATPTRVGRRPLRRIADAGRAVLDEFNPAFYPVLAAVLVLMIGSTVVLRFGHTDPPMGWIDALYFTVETITTTGYGDFAFINQPTWLRIFAIMLMFGGATTVALLVAFIADVLLSRRFSFATARTSAGHLRRHIVVIGLSALGIRVVSDLTAAGYEVAVIERDGENRFLPIVRALDVPVIIGDGTEAHTLKAARVNTARAVAVLTRDDMINIETGIVLAQMLGRKLGPTHRKPGVPLVLRVFDRSLGFALAQRFGFVNTRSTVELAAPWFIGAAIGLQVAGTFSVGQRSFVVGGISVSPNSELAGAHLSALSSQTRILAISRPDQPAVMHPRRHTRLRPGDTVHVVGPYRELLNTIRRANSPSRLDRGDPLGRVEQQSIGEAAG</sequence>
<dbReference type="InterPro" id="IPR036721">
    <property type="entry name" value="RCK_C_sf"/>
</dbReference>
<keyword evidence="3" id="KW-1133">Transmembrane helix</keyword>
<dbReference type="InterPro" id="IPR050721">
    <property type="entry name" value="Trk_Ktr_HKT_K-transport"/>
</dbReference>
<evidence type="ECO:0000259" key="4">
    <source>
        <dbReference type="PROSITE" id="PS51201"/>
    </source>
</evidence>
<gene>
    <name evidence="6" type="ORF">MKK62_06825</name>
</gene>
<dbReference type="Pfam" id="PF02080">
    <property type="entry name" value="TrkA_C"/>
    <property type="match status" value="1"/>
</dbReference>
<feature type="transmembrane region" description="Helical" evidence="3">
    <location>
        <begin position="231"/>
        <end position="252"/>
    </location>
</feature>